<gene>
    <name evidence="2" type="ORF">BC938DRAFT_480494</name>
</gene>
<dbReference type="PANTHER" id="PTHR31094">
    <property type="entry name" value="RIKEN CDNA 2310061I04 GENE"/>
    <property type="match status" value="1"/>
</dbReference>
<dbReference type="PANTHER" id="PTHR31094:SF2">
    <property type="entry name" value="RIKEN CDNA 2310061I04 GENE"/>
    <property type="match status" value="1"/>
</dbReference>
<sequence>MQRFTLLRLRSFYVSSAKPLAIRKGDKKFPDEYTLNVGTAITTLRHDLPLFFDRGLADHTIYSPHIVLSDPHHTRLHLRGRTVYIGISEMLRWSLGMYFDNIAFEIVKLRTEGERDDGEGGDEESGGVWNNHHESSEGRYENRTKAQAAFATTRGLEALPRFSSNHISPSTTLQFGTPSAPSPHPTHLYVRWTLEGTPRTNLLFSLPSTPIRRSTYQGIFTYRFDRTGRIAEHRIERVVPAPSRRAVFLHGFGSWFWRARSWWEQRRQREPELGGLVGYMNTKVKTIERGIDGEERRSKGLT</sequence>
<keyword evidence="3" id="KW-1185">Reference proteome</keyword>
<evidence type="ECO:0000313" key="2">
    <source>
        <dbReference type="EMBL" id="RUS34430.1"/>
    </source>
</evidence>
<dbReference type="Pfam" id="PF10184">
    <property type="entry name" value="DUF2358"/>
    <property type="match status" value="1"/>
</dbReference>
<organism evidence="2 3">
    <name type="scientific">Jimgerdemannia flammicorona</name>
    <dbReference type="NCBI Taxonomy" id="994334"/>
    <lineage>
        <taxon>Eukaryota</taxon>
        <taxon>Fungi</taxon>
        <taxon>Fungi incertae sedis</taxon>
        <taxon>Mucoromycota</taxon>
        <taxon>Mucoromycotina</taxon>
        <taxon>Endogonomycetes</taxon>
        <taxon>Endogonales</taxon>
        <taxon>Endogonaceae</taxon>
        <taxon>Jimgerdemannia</taxon>
    </lineage>
</organism>
<name>A0A433QX95_9FUNG</name>
<feature type="compositionally biased region" description="Acidic residues" evidence="1">
    <location>
        <begin position="114"/>
        <end position="125"/>
    </location>
</feature>
<feature type="region of interest" description="Disordered" evidence="1">
    <location>
        <begin position="112"/>
        <end position="140"/>
    </location>
</feature>
<dbReference type="InterPro" id="IPR018790">
    <property type="entry name" value="DUF2358"/>
</dbReference>
<reference evidence="2 3" key="1">
    <citation type="journal article" date="2018" name="New Phytol.">
        <title>Phylogenomics of Endogonaceae and evolution of mycorrhizas within Mucoromycota.</title>
        <authorList>
            <person name="Chang Y."/>
            <person name="Desiro A."/>
            <person name="Na H."/>
            <person name="Sandor L."/>
            <person name="Lipzen A."/>
            <person name="Clum A."/>
            <person name="Barry K."/>
            <person name="Grigoriev I.V."/>
            <person name="Martin F.M."/>
            <person name="Stajich J.E."/>
            <person name="Smith M.E."/>
            <person name="Bonito G."/>
            <person name="Spatafora J.W."/>
        </authorList>
    </citation>
    <scope>NUCLEOTIDE SEQUENCE [LARGE SCALE GENOMIC DNA]</scope>
    <source>
        <strain evidence="2 3">AD002</strain>
    </source>
</reference>
<evidence type="ECO:0000256" key="1">
    <source>
        <dbReference type="SAM" id="MobiDB-lite"/>
    </source>
</evidence>
<accession>A0A433QX95</accession>
<evidence type="ECO:0000313" key="3">
    <source>
        <dbReference type="Proteomes" id="UP000274822"/>
    </source>
</evidence>
<dbReference type="EMBL" id="RBNJ01000499">
    <property type="protein sequence ID" value="RUS34430.1"/>
    <property type="molecule type" value="Genomic_DNA"/>
</dbReference>
<protein>
    <submittedName>
        <fullName evidence="2">Uncharacterized protein</fullName>
    </submittedName>
</protein>
<dbReference type="Proteomes" id="UP000274822">
    <property type="component" value="Unassembled WGS sequence"/>
</dbReference>
<comment type="caution">
    <text evidence="2">The sequence shown here is derived from an EMBL/GenBank/DDBJ whole genome shotgun (WGS) entry which is preliminary data.</text>
</comment>
<proteinExistence type="predicted"/>
<dbReference type="AlphaFoldDB" id="A0A433QX95"/>
<feature type="compositionally biased region" description="Basic and acidic residues" evidence="1">
    <location>
        <begin position="131"/>
        <end position="140"/>
    </location>
</feature>